<dbReference type="GO" id="GO:0008470">
    <property type="term" value="F:3-methylbutanoyl-CoA dehydrogenase activity"/>
    <property type="evidence" value="ECO:0007669"/>
    <property type="project" value="TreeGrafter"/>
</dbReference>
<dbReference type="EC" id="1.14.14.21" evidence="9"/>
<organism evidence="17 18">
    <name type="scientific">Burkholderia anthina</name>
    <dbReference type="NCBI Taxonomy" id="179879"/>
    <lineage>
        <taxon>Bacteria</taxon>
        <taxon>Pseudomonadati</taxon>
        <taxon>Pseudomonadota</taxon>
        <taxon>Betaproteobacteria</taxon>
        <taxon>Burkholderiales</taxon>
        <taxon>Burkholderiaceae</taxon>
        <taxon>Burkholderia</taxon>
        <taxon>Burkholderia cepacia complex</taxon>
    </lineage>
</organism>
<comment type="catalytic activity">
    <reaction evidence="12">
        <text>dibenzothiophene 5-oxide + FMNH2 + O2 = dibenzothiophene 5,5-dioxide + FMN + H2O + H(+)</text>
        <dbReference type="Rhea" id="RHEA:49080"/>
        <dbReference type="ChEBI" id="CHEBI:15377"/>
        <dbReference type="ChEBI" id="CHEBI:15378"/>
        <dbReference type="ChEBI" id="CHEBI:15379"/>
        <dbReference type="ChEBI" id="CHEBI:23683"/>
        <dbReference type="ChEBI" id="CHEBI:57618"/>
        <dbReference type="ChEBI" id="CHEBI:58210"/>
        <dbReference type="ChEBI" id="CHEBI:90356"/>
    </reaction>
</comment>
<dbReference type="Gene3D" id="2.40.110.10">
    <property type="entry name" value="Butyryl-CoA Dehydrogenase, subunit A, domain 2"/>
    <property type="match status" value="1"/>
</dbReference>
<evidence type="ECO:0000256" key="12">
    <source>
        <dbReference type="ARBA" id="ARBA00048445"/>
    </source>
</evidence>
<evidence type="ECO:0000256" key="2">
    <source>
        <dbReference type="ARBA" id="ARBA00022630"/>
    </source>
</evidence>
<dbReference type="EMBL" id="CABVLY010000022">
    <property type="protein sequence ID" value="VVU52330.1"/>
    <property type="molecule type" value="Genomic_DNA"/>
</dbReference>
<comment type="catalytic activity">
    <reaction evidence="13">
        <text>dibenzothiophene + 2 FMNH2 + 2 O2 = dibenzothiophene 5,5-dioxide + 2 FMN + 2 H2O + 2 H(+)</text>
        <dbReference type="Rhea" id="RHEA:49072"/>
        <dbReference type="ChEBI" id="CHEBI:15377"/>
        <dbReference type="ChEBI" id="CHEBI:15378"/>
        <dbReference type="ChEBI" id="CHEBI:15379"/>
        <dbReference type="ChEBI" id="CHEBI:23681"/>
        <dbReference type="ChEBI" id="CHEBI:57618"/>
        <dbReference type="ChEBI" id="CHEBI:58210"/>
        <dbReference type="ChEBI" id="CHEBI:90356"/>
        <dbReference type="EC" id="1.14.14.21"/>
    </reaction>
</comment>
<dbReference type="InterPro" id="IPR006091">
    <property type="entry name" value="Acyl-CoA_Oxase/DH_mid-dom"/>
</dbReference>
<dbReference type="CDD" id="cd01163">
    <property type="entry name" value="DszC"/>
    <property type="match status" value="1"/>
</dbReference>
<evidence type="ECO:0000256" key="4">
    <source>
        <dbReference type="ARBA" id="ARBA00022741"/>
    </source>
</evidence>
<keyword evidence="3" id="KW-0288">FMN</keyword>
<dbReference type="Pfam" id="PF02770">
    <property type="entry name" value="Acyl-CoA_dh_M"/>
    <property type="match status" value="1"/>
</dbReference>
<dbReference type="PANTHER" id="PTHR43884:SF12">
    <property type="entry name" value="ISOVALERYL-COA DEHYDROGENASE, MITOCHONDRIAL-RELATED"/>
    <property type="match status" value="1"/>
</dbReference>
<keyword evidence="5" id="KW-0560">Oxidoreductase</keyword>
<evidence type="ECO:0000313" key="17">
    <source>
        <dbReference type="EMBL" id="VVU52330.1"/>
    </source>
</evidence>
<dbReference type="InterPro" id="IPR046373">
    <property type="entry name" value="Acyl-CoA_Oxase/DH_mid-dom_sf"/>
</dbReference>
<comment type="similarity">
    <text evidence="8">Belongs to the DszC flavin monooxygenase family.</text>
</comment>
<evidence type="ECO:0000256" key="3">
    <source>
        <dbReference type="ARBA" id="ARBA00022643"/>
    </source>
</evidence>
<dbReference type="Pfam" id="PF02771">
    <property type="entry name" value="Acyl-CoA_dh_N"/>
    <property type="match status" value="1"/>
</dbReference>
<feature type="domain" description="Acyl-CoA dehydrogenase C-terminal" evidence="16">
    <location>
        <begin position="274"/>
        <end position="406"/>
    </location>
</feature>
<gene>
    <name evidence="17" type="ORF">BAN20980_05065</name>
</gene>
<reference evidence="17 18" key="1">
    <citation type="submission" date="2019-09" db="EMBL/GenBank/DDBJ databases">
        <authorList>
            <person name="Depoorter E."/>
        </authorList>
    </citation>
    <scope>NUCLEOTIDE SEQUENCE [LARGE SCALE GENOMIC DNA]</scope>
    <source>
        <strain evidence="17">LMG 20980</strain>
    </source>
</reference>
<dbReference type="PANTHER" id="PTHR43884">
    <property type="entry name" value="ACYL-COA DEHYDROGENASE"/>
    <property type="match status" value="1"/>
</dbReference>
<keyword evidence="2" id="KW-0285">Flavoprotein</keyword>
<comment type="subcellular location">
    <subcellularLocation>
        <location evidence="1">Cytoplasm</location>
    </subcellularLocation>
</comment>
<keyword evidence="4" id="KW-0547">Nucleotide-binding</keyword>
<evidence type="ECO:0000256" key="7">
    <source>
        <dbReference type="ARBA" id="ARBA00034307"/>
    </source>
</evidence>
<comment type="catalytic activity">
    <reaction evidence="11">
        <text>dibenzothiophene + FMNH2 + O2 = dibenzothiophene 5-oxide + FMN + H2O + H(+)</text>
        <dbReference type="Rhea" id="RHEA:49076"/>
        <dbReference type="ChEBI" id="CHEBI:15377"/>
        <dbReference type="ChEBI" id="CHEBI:15378"/>
        <dbReference type="ChEBI" id="CHEBI:15379"/>
        <dbReference type="ChEBI" id="CHEBI:23681"/>
        <dbReference type="ChEBI" id="CHEBI:23683"/>
        <dbReference type="ChEBI" id="CHEBI:57618"/>
        <dbReference type="ChEBI" id="CHEBI:58210"/>
    </reaction>
</comment>
<dbReference type="NCBIfam" id="TIGR04022">
    <property type="entry name" value="sulfur_SfnB"/>
    <property type="match status" value="1"/>
</dbReference>
<comment type="pathway">
    <text evidence="7">Sulfur metabolism; dibenzothiophene degradation.</text>
</comment>
<dbReference type="GO" id="GO:0004497">
    <property type="term" value="F:monooxygenase activity"/>
    <property type="evidence" value="ECO:0007669"/>
    <property type="project" value="UniProtKB-KW"/>
</dbReference>
<evidence type="ECO:0000313" key="18">
    <source>
        <dbReference type="Proteomes" id="UP000494201"/>
    </source>
</evidence>
<dbReference type="AlphaFoldDB" id="A0A6P2GEW2"/>
<feature type="domain" description="Acyl-CoA oxidase/dehydrogenase middle" evidence="14">
    <location>
        <begin position="167"/>
        <end position="246"/>
    </location>
</feature>
<evidence type="ECO:0000256" key="8">
    <source>
        <dbReference type="ARBA" id="ARBA00034317"/>
    </source>
</evidence>
<evidence type="ECO:0000256" key="11">
    <source>
        <dbReference type="ARBA" id="ARBA00047859"/>
    </source>
</evidence>
<dbReference type="InterPro" id="IPR009100">
    <property type="entry name" value="AcylCoA_DH/oxidase_NM_dom_sf"/>
</dbReference>
<feature type="domain" description="Acyl-CoA dehydrogenase/oxidase N-terminal" evidence="15">
    <location>
        <begin position="55"/>
        <end position="153"/>
    </location>
</feature>
<proteinExistence type="inferred from homology"/>
<dbReference type="InterPro" id="IPR036250">
    <property type="entry name" value="AcylCo_DH-like_C"/>
</dbReference>
<dbReference type="PIRSF" id="PIRSF016578">
    <property type="entry name" value="HsaA"/>
    <property type="match status" value="1"/>
</dbReference>
<evidence type="ECO:0000256" key="9">
    <source>
        <dbReference type="ARBA" id="ARBA00034328"/>
    </source>
</evidence>
<dbReference type="Proteomes" id="UP000494201">
    <property type="component" value="Unassembled WGS sequence"/>
</dbReference>
<dbReference type="Gene3D" id="1.20.140.10">
    <property type="entry name" value="Butyryl-CoA Dehydrogenase, subunit A, domain 3"/>
    <property type="match status" value="1"/>
</dbReference>
<dbReference type="InterPro" id="IPR023922">
    <property type="entry name" value="S04_starv_induced_SfnB"/>
</dbReference>
<evidence type="ECO:0000256" key="6">
    <source>
        <dbReference type="ARBA" id="ARBA00023033"/>
    </source>
</evidence>
<evidence type="ECO:0000256" key="1">
    <source>
        <dbReference type="ARBA" id="ARBA00004496"/>
    </source>
</evidence>
<accession>A0A6P2GEW2</accession>
<dbReference type="InterPro" id="IPR013786">
    <property type="entry name" value="AcylCoA_DH/ox_N"/>
</dbReference>
<evidence type="ECO:0000259" key="15">
    <source>
        <dbReference type="Pfam" id="PF02771"/>
    </source>
</evidence>
<dbReference type="SUPFAM" id="SSF56645">
    <property type="entry name" value="Acyl-CoA dehydrogenase NM domain-like"/>
    <property type="match status" value="1"/>
</dbReference>
<dbReference type="GO" id="GO:0005737">
    <property type="term" value="C:cytoplasm"/>
    <property type="evidence" value="ECO:0007669"/>
    <property type="project" value="UniProtKB-SubCell"/>
</dbReference>
<dbReference type="GO" id="GO:0006552">
    <property type="term" value="P:L-leucine catabolic process"/>
    <property type="evidence" value="ECO:0007669"/>
    <property type="project" value="TreeGrafter"/>
</dbReference>
<dbReference type="SUPFAM" id="SSF47203">
    <property type="entry name" value="Acyl-CoA dehydrogenase C-terminal domain-like"/>
    <property type="match status" value="1"/>
</dbReference>
<dbReference type="GO" id="GO:0050660">
    <property type="term" value="F:flavin adenine dinucleotide binding"/>
    <property type="evidence" value="ECO:0007669"/>
    <property type="project" value="InterPro"/>
</dbReference>
<dbReference type="InterPro" id="IPR013107">
    <property type="entry name" value="Acyl-CoA_DH_C"/>
</dbReference>
<sequence>MAWCLLSTEAMHLSTRIFMNAFTSADTSARASSPLSSRPPASRIADDAHALEIARRLADELSRDAALRDRERRLPFAELDLFSGSGLWGITVPRAFGGADVSLATLGEVVRTIAQADPSIGQLPKNHFHALDVIRLTGNDAQRRKFFDLVLDGARIGHAASERGTKNALEIGTRLSRRGGRLVLDGQKFYSTGALFADWIAVLALDDDGRYVQALVERDRPGLEIVDDWSGFGQRTTASGTLTLSGVEVDEQDVVSIQAAFERPTLAGPVSQYLHANIDVGIARAALADTLEFVRTRSRPWADSGIARASDDPYVIRDVADVQIRLLATEALLERAAATLDALPVELDDAQVAHASVQVAAAKVLSTELAILATNKLFELSGTRSVLSEYNLDRHWRNARTHTLHDPVRWKYHAIGNYVLNHVNPPRHGYL</sequence>
<evidence type="ECO:0000256" key="5">
    <source>
        <dbReference type="ARBA" id="ARBA00023002"/>
    </source>
</evidence>
<dbReference type="Gene3D" id="1.10.540.10">
    <property type="entry name" value="Acyl-CoA dehydrogenase/oxidase, N-terminal domain"/>
    <property type="match status" value="1"/>
</dbReference>
<dbReference type="InterPro" id="IPR037069">
    <property type="entry name" value="AcylCoA_DH/ox_N_sf"/>
</dbReference>
<evidence type="ECO:0000259" key="16">
    <source>
        <dbReference type="Pfam" id="PF08028"/>
    </source>
</evidence>
<keyword evidence="6" id="KW-0503">Monooxygenase</keyword>
<evidence type="ECO:0000259" key="14">
    <source>
        <dbReference type="Pfam" id="PF02770"/>
    </source>
</evidence>
<protein>
    <recommendedName>
        <fullName evidence="10">Dibenzothiophene monooxygenase</fullName>
        <ecNumber evidence="9">1.14.14.21</ecNumber>
    </recommendedName>
</protein>
<dbReference type="Pfam" id="PF08028">
    <property type="entry name" value="Acyl-CoA_dh_2"/>
    <property type="match status" value="1"/>
</dbReference>
<name>A0A6P2GEW2_9BURK</name>
<evidence type="ECO:0000256" key="13">
    <source>
        <dbReference type="ARBA" id="ARBA00049456"/>
    </source>
</evidence>
<evidence type="ECO:0000256" key="10">
    <source>
        <dbReference type="ARBA" id="ARBA00034345"/>
    </source>
</evidence>